<dbReference type="OrthoDB" id="1298252at2759"/>
<protein>
    <recommendedName>
        <fullName evidence="1">F-box domain-containing protein</fullName>
    </recommendedName>
</protein>
<dbReference type="InterPro" id="IPR006566">
    <property type="entry name" value="FBD"/>
</dbReference>
<gene>
    <name evidence="2" type="ORF">COLO4_18268</name>
</gene>
<sequence>MRNGDGGGAGDRISKLPQDILSHIVSFLNMKEALGTRALSKTWKSFWANQFGHLRTLDFNMDHFRTRNRGVFFDYVDEVIRLLGPRNNVEGFRVRCYELQDGDLPHFFTNLERIEDFLNYPRRIPVFLGTYLVIHTPNLVDLEIEQDRILAIYEIPEIPSLRRANLSIGPHPDFITKGEFSAEEARRVMLLLQGIRHASKLILYESATAALSHVVDEENEPLPIFSNLLNLQLCIDNCYGWKLLPHFLNRSPNLKILQLAKRQDPYEGEPEVDFDVETYGWVEPLAAPFCLWLRLEQIKMTLLKRSKDEENVIRFLLENSMVLEKMTINFADYRDGGLLDKHMIEGFPRGSANCQLIFD</sequence>
<organism evidence="2 3">
    <name type="scientific">Corchorus olitorius</name>
    <dbReference type="NCBI Taxonomy" id="93759"/>
    <lineage>
        <taxon>Eukaryota</taxon>
        <taxon>Viridiplantae</taxon>
        <taxon>Streptophyta</taxon>
        <taxon>Embryophyta</taxon>
        <taxon>Tracheophyta</taxon>
        <taxon>Spermatophyta</taxon>
        <taxon>Magnoliopsida</taxon>
        <taxon>eudicotyledons</taxon>
        <taxon>Gunneridae</taxon>
        <taxon>Pentapetalae</taxon>
        <taxon>rosids</taxon>
        <taxon>malvids</taxon>
        <taxon>Malvales</taxon>
        <taxon>Malvaceae</taxon>
        <taxon>Grewioideae</taxon>
        <taxon>Apeibeae</taxon>
        <taxon>Corchorus</taxon>
    </lineage>
</organism>
<dbReference type="Proteomes" id="UP000187203">
    <property type="component" value="Unassembled WGS sequence"/>
</dbReference>
<comment type="caution">
    <text evidence="2">The sequence shown here is derived from an EMBL/GenBank/DDBJ whole genome shotgun (WGS) entry which is preliminary data.</text>
</comment>
<dbReference type="SMART" id="SM00579">
    <property type="entry name" value="FBD"/>
    <property type="match status" value="1"/>
</dbReference>
<dbReference type="InterPro" id="IPR053781">
    <property type="entry name" value="F-box_AtFBL13-like"/>
</dbReference>
<dbReference type="SMART" id="SM00256">
    <property type="entry name" value="FBOX"/>
    <property type="match status" value="1"/>
</dbReference>
<keyword evidence="3" id="KW-1185">Reference proteome</keyword>
<dbReference type="InterPro" id="IPR036047">
    <property type="entry name" value="F-box-like_dom_sf"/>
</dbReference>
<evidence type="ECO:0000313" key="2">
    <source>
        <dbReference type="EMBL" id="OMO91577.1"/>
    </source>
</evidence>
<dbReference type="EMBL" id="AWUE01016438">
    <property type="protein sequence ID" value="OMO91577.1"/>
    <property type="molecule type" value="Genomic_DNA"/>
</dbReference>
<proteinExistence type="predicted"/>
<dbReference type="PROSITE" id="PS50181">
    <property type="entry name" value="FBOX"/>
    <property type="match status" value="1"/>
</dbReference>
<dbReference type="SUPFAM" id="SSF81383">
    <property type="entry name" value="F-box domain"/>
    <property type="match status" value="1"/>
</dbReference>
<evidence type="ECO:0000313" key="3">
    <source>
        <dbReference type="Proteomes" id="UP000187203"/>
    </source>
</evidence>
<accession>A0A1R3J9V4</accession>
<feature type="domain" description="F-box" evidence="1">
    <location>
        <begin position="10"/>
        <end position="57"/>
    </location>
</feature>
<evidence type="ECO:0000259" key="1">
    <source>
        <dbReference type="PROSITE" id="PS50181"/>
    </source>
</evidence>
<dbReference type="STRING" id="93759.A0A1R3J9V4"/>
<dbReference type="Pfam" id="PF00646">
    <property type="entry name" value="F-box"/>
    <property type="match status" value="1"/>
</dbReference>
<dbReference type="PANTHER" id="PTHR31900:SF34">
    <property type="entry name" value="EMB|CAB62440.1-RELATED"/>
    <property type="match status" value="1"/>
</dbReference>
<dbReference type="PANTHER" id="PTHR31900">
    <property type="entry name" value="F-BOX/RNI SUPERFAMILY PROTEIN-RELATED"/>
    <property type="match status" value="1"/>
</dbReference>
<name>A0A1R3J9V4_9ROSI</name>
<dbReference type="InterPro" id="IPR050232">
    <property type="entry name" value="FBL13/AtMIF1-like"/>
</dbReference>
<dbReference type="CDD" id="cd22160">
    <property type="entry name" value="F-box_AtFBL13-like"/>
    <property type="match status" value="1"/>
</dbReference>
<dbReference type="Gene3D" id="1.20.1280.50">
    <property type="match status" value="1"/>
</dbReference>
<reference evidence="3" key="1">
    <citation type="submission" date="2013-09" db="EMBL/GenBank/DDBJ databases">
        <title>Corchorus olitorius genome sequencing.</title>
        <authorList>
            <person name="Alam M."/>
            <person name="Haque M.S."/>
            <person name="Islam M.S."/>
            <person name="Emdad E.M."/>
            <person name="Islam M.M."/>
            <person name="Ahmed B."/>
            <person name="Halim A."/>
            <person name="Hossen Q.M.M."/>
            <person name="Hossain M.Z."/>
            <person name="Ahmed R."/>
            <person name="Khan M.M."/>
            <person name="Islam R."/>
            <person name="Rashid M.M."/>
            <person name="Khan S.A."/>
            <person name="Rahman M.S."/>
            <person name="Alam M."/>
            <person name="Yahiya A.S."/>
            <person name="Khan M.S."/>
            <person name="Azam M.S."/>
            <person name="Haque T."/>
            <person name="Lashkar M.Z.H."/>
            <person name="Akhand A.I."/>
            <person name="Morshed G."/>
            <person name="Roy S."/>
            <person name="Uddin K.S."/>
            <person name="Rabeya T."/>
            <person name="Hossain A.S."/>
            <person name="Chowdhury A."/>
            <person name="Snigdha A.R."/>
            <person name="Mortoza M.S."/>
            <person name="Matin S.A."/>
            <person name="Hoque S.M.E."/>
            <person name="Islam M.K."/>
            <person name="Roy D.K."/>
            <person name="Haider R."/>
            <person name="Moosa M.M."/>
            <person name="Elias S.M."/>
            <person name="Hasan A.M."/>
            <person name="Jahan S."/>
            <person name="Shafiuddin M."/>
            <person name="Mahmood N."/>
            <person name="Shommy N.S."/>
        </authorList>
    </citation>
    <scope>NUCLEOTIDE SEQUENCE [LARGE SCALE GENOMIC DNA]</scope>
    <source>
        <strain evidence="3">cv. O-4</strain>
    </source>
</reference>
<dbReference type="AlphaFoldDB" id="A0A1R3J9V4"/>
<dbReference type="InterPro" id="IPR001810">
    <property type="entry name" value="F-box_dom"/>
</dbReference>
<dbReference type="Pfam" id="PF08387">
    <property type="entry name" value="FBD"/>
    <property type="match status" value="1"/>
</dbReference>